<name>A0ABS1VGK0_9ACTN</name>
<evidence type="ECO:0000256" key="5">
    <source>
        <dbReference type="RuleBase" id="RU361277"/>
    </source>
</evidence>
<dbReference type="InterPro" id="IPR036291">
    <property type="entry name" value="NAD(P)-bd_dom_sf"/>
</dbReference>
<dbReference type="EMBL" id="JAENHO010000002">
    <property type="protein sequence ID" value="MBL7253824.1"/>
    <property type="molecule type" value="Genomic_DNA"/>
</dbReference>
<gene>
    <name evidence="7" type="ORF">JKJ07_05800</name>
</gene>
<dbReference type="InterPro" id="IPR050129">
    <property type="entry name" value="Zn_alcohol_dh"/>
</dbReference>
<dbReference type="PROSITE" id="PS00059">
    <property type="entry name" value="ADH_ZINC"/>
    <property type="match status" value="1"/>
</dbReference>
<dbReference type="InterPro" id="IPR020843">
    <property type="entry name" value="ER"/>
</dbReference>
<keyword evidence="2 5" id="KW-0479">Metal-binding</keyword>
<dbReference type="Pfam" id="PF00107">
    <property type="entry name" value="ADH_zinc_N"/>
    <property type="match status" value="1"/>
</dbReference>
<sequence length="341" mass="35653">MRRVIVSGDGVSVATVEAPEAGPGEVLVRTAVAGVCGSDTHALAGLHPFIVLPYAPGHEVCGTVEAVGPSVTGVTVGQRVTLEPFLPCWECKQCLAGRQNICERLRFFGCAHDQGGMADWFTIDQRRLHVIPDGLTWEQAAFIEPLGTPVHAVGLAGGVRDRAVAILGAGTIGILTLQVARAYGARRVVVTARSAASRQRALDFGADAAIDATSPTCADDVREALGESADVVFDCVAEQSTTDQALGMVMKGGTVVVVGVPPADVRIPLPLIQDAQLRIQGSATYLPADFAESMRLLSAGEVDVSRMITATYPLDEAAAGFAEAASGRHLKVLLTAQDRPH</sequence>
<dbReference type="PANTHER" id="PTHR43401:SF2">
    <property type="entry name" value="L-THREONINE 3-DEHYDROGENASE"/>
    <property type="match status" value="1"/>
</dbReference>
<evidence type="ECO:0000256" key="2">
    <source>
        <dbReference type="ARBA" id="ARBA00022723"/>
    </source>
</evidence>
<dbReference type="Pfam" id="PF08240">
    <property type="entry name" value="ADH_N"/>
    <property type="match status" value="1"/>
</dbReference>
<dbReference type="RefSeq" id="WP_202990772.1">
    <property type="nucleotide sequence ID" value="NZ_JAENHO010000002.1"/>
</dbReference>
<dbReference type="SMART" id="SM00829">
    <property type="entry name" value="PKS_ER"/>
    <property type="match status" value="1"/>
</dbReference>
<dbReference type="Proteomes" id="UP000598996">
    <property type="component" value="Unassembled WGS sequence"/>
</dbReference>
<dbReference type="PANTHER" id="PTHR43401">
    <property type="entry name" value="L-THREONINE 3-DEHYDROGENASE"/>
    <property type="match status" value="1"/>
</dbReference>
<feature type="domain" description="Enoyl reductase (ER)" evidence="6">
    <location>
        <begin position="8"/>
        <end position="334"/>
    </location>
</feature>
<keyword evidence="4" id="KW-0560">Oxidoreductase</keyword>
<dbReference type="SUPFAM" id="SSF50129">
    <property type="entry name" value="GroES-like"/>
    <property type="match status" value="1"/>
</dbReference>
<evidence type="ECO:0000256" key="3">
    <source>
        <dbReference type="ARBA" id="ARBA00022833"/>
    </source>
</evidence>
<evidence type="ECO:0000313" key="8">
    <source>
        <dbReference type="Proteomes" id="UP000598996"/>
    </source>
</evidence>
<keyword evidence="8" id="KW-1185">Reference proteome</keyword>
<reference evidence="7 8" key="1">
    <citation type="submission" date="2021-01" db="EMBL/GenBank/DDBJ databases">
        <title>Actinoplanes sp. nov. LDG1-01 isolated from lichen.</title>
        <authorList>
            <person name="Saeng-In P."/>
            <person name="Phongsopitanun W."/>
            <person name="Kanchanasin P."/>
            <person name="Yuki M."/>
            <person name="Kudo T."/>
            <person name="Ohkuma M."/>
            <person name="Tanasupawat S."/>
        </authorList>
    </citation>
    <scope>NUCLEOTIDE SEQUENCE [LARGE SCALE GENOMIC DNA]</scope>
    <source>
        <strain evidence="7 8">LDG1-01</strain>
    </source>
</reference>
<keyword evidence="3 5" id="KW-0862">Zinc</keyword>
<evidence type="ECO:0000256" key="4">
    <source>
        <dbReference type="ARBA" id="ARBA00023002"/>
    </source>
</evidence>
<evidence type="ECO:0000256" key="1">
    <source>
        <dbReference type="ARBA" id="ARBA00001947"/>
    </source>
</evidence>
<comment type="similarity">
    <text evidence="5">Belongs to the zinc-containing alcohol dehydrogenase family.</text>
</comment>
<dbReference type="InterPro" id="IPR013149">
    <property type="entry name" value="ADH-like_C"/>
</dbReference>
<organism evidence="7 8">
    <name type="scientific">Paractinoplanes lichenicola</name>
    <dbReference type="NCBI Taxonomy" id="2802976"/>
    <lineage>
        <taxon>Bacteria</taxon>
        <taxon>Bacillati</taxon>
        <taxon>Actinomycetota</taxon>
        <taxon>Actinomycetes</taxon>
        <taxon>Micromonosporales</taxon>
        <taxon>Micromonosporaceae</taxon>
        <taxon>Paractinoplanes</taxon>
    </lineage>
</organism>
<dbReference type="InterPro" id="IPR011032">
    <property type="entry name" value="GroES-like_sf"/>
</dbReference>
<dbReference type="SUPFAM" id="SSF51735">
    <property type="entry name" value="NAD(P)-binding Rossmann-fold domains"/>
    <property type="match status" value="1"/>
</dbReference>
<evidence type="ECO:0000313" key="7">
    <source>
        <dbReference type="EMBL" id="MBL7253824.1"/>
    </source>
</evidence>
<dbReference type="Gene3D" id="3.40.50.720">
    <property type="entry name" value="NAD(P)-binding Rossmann-like Domain"/>
    <property type="match status" value="1"/>
</dbReference>
<evidence type="ECO:0000259" key="6">
    <source>
        <dbReference type="SMART" id="SM00829"/>
    </source>
</evidence>
<comment type="caution">
    <text evidence="7">The sequence shown here is derived from an EMBL/GenBank/DDBJ whole genome shotgun (WGS) entry which is preliminary data.</text>
</comment>
<dbReference type="InterPro" id="IPR002328">
    <property type="entry name" value="ADH_Zn_CS"/>
</dbReference>
<protein>
    <submittedName>
        <fullName evidence="7">Alcohol dehydrogenase catalytic domain-containing protein</fullName>
    </submittedName>
</protein>
<proteinExistence type="inferred from homology"/>
<accession>A0ABS1VGK0</accession>
<dbReference type="Gene3D" id="3.90.180.10">
    <property type="entry name" value="Medium-chain alcohol dehydrogenases, catalytic domain"/>
    <property type="match status" value="1"/>
</dbReference>
<dbReference type="InterPro" id="IPR013154">
    <property type="entry name" value="ADH-like_N"/>
</dbReference>
<comment type="cofactor">
    <cofactor evidence="1 5">
        <name>Zn(2+)</name>
        <dbReference type="ChEBI" id="CHEBI:29105"/>
    </cofactor>
</comment>